<evidence type="ECO:0000313" key="3">
    <source>
        <dbReference type="EMBL" id="KAK7486717.1"/>
    </source>
</evidence>
<feature type="transmembrane region" description="Helical" evidence="2">
    <location>
        <begin position="6"/>
        <end position="35"/>
    </location>
</feature>
<dbReference type="Proteomes" id="UP001519460">
    <property type="component" value="Unassembled WGS sequence"/>
</dbReference>
<sequence>MAVRSIFYVLYVLLIFFGCIFIFVVTVVVLNYLFAKQDARRNTPKEEKTEASKADASGTEASQTASSTSSTAK</sequence>
<organism evidence="3 4">
    <name type="scientific">Batillaria attramentaria</name>
    <dbReference type="NCBI Taxonomy" id="370345"/>
    <lineage>
        <taxon>Eukaryota</taxon>
        <taxon>Metazoa</taxon>
        <taxon>Spiralia</taxon>
        <taxon>Lophotrochozoa</taxon>
        <taxon>Mollusca</taxon>
        <taxon>Gastropoda</taxon>
        <taxon>Caenogastropoda</taxon>
        <taxon>Sorbeoconcha</taxon>
        <taxon>Cerithioidea</taxon>
        <taxon>Batillariidae</taxon>
        <taxon>Batillaria</taxon>
    </lineage>
</organism>
<evidence type="ECO:0000256" key="2">
    <source>
        <dbReference type="SAM" id="Phobius"/>
    </source>
</evidence>
<keyword evidence="4" id="KW-1185">Reference proteome</keyword>
<dbReference type="AlphaFoldDB" id="A0ABD0KI63"/>
<name>A0ABD0KI63_9CAEN</name>
<comment type="caution">
    <text evidence="3">The sequence shown here is derived from an EMBL/GenBank/DDBJ whole genome shotgun (WGS) entry which is preliminary data.</text>
</comment>
<evidence type="ECO:0000256" key="1">
    <source>
        <dbReference type="SAM" id="MobiDB-lite"/>
    </source>
</evidence>
<evidence type="ECO:0000313" key="4">
    <source>
        <dbReference type="Proteomes" id="UP001519460"/>
    </source>
</evidence>
<protein>
    <recommendedName>
        <fullName evidence="5">ATP synthase F0 subunit 8</fullName>
    </recommendedName>
</protein>
<keyword evidence="2" id="KW-1133">Transmembrane helix</keyword>
<dbReference type="EMBL" id="JACVVK020000174">
    <property type="protein sequence ID" value="KAK7486717.1"/>
    <property type="molecule type" value="Genomic_DNA"/>
</dbReference>
<dbReference type="PROSITE" id="PS51257">
    <property type="entry name" value="PROKAR_LIPOPROTEIN"/>
    <property type="match status" value="1"/>
</dbReference>
<proteinExistence type="predicted"/>
<evidence type="ECO:0008006" key="5">
    <source>
        <dbReference type="Google" id="ProtNLM"/>
    </source>
</evidence>
<keyword evidence="2" id="KW-0812">Transmembrane</keyword>
<feature type="compositionally biased region" description="Low complexity" evidence="1">
    <location>
        <begin position="56"/>
        <end position="73"/>
    </location>
</feature>
<feature type="compositionally biased region" description="Basic and acidic residues" evidence="1">
    <location>
        <begin position="40"/>
        <end position="53"/>
    </location>
</feature>
<feature type="region of interest" description="Disordered" evidence="1">
    <location>
        <begin position="40"/>
        <end position="73"/>
    </location>
</feature>
<reference evidence="3 4" key="1">
    <citation type="journal article" date="2023" name="Sci. Data">
        <title>Genome assembly of the Korean intertidal mud-creeper Batillaria attramentaria.</title>
        <authorList>
            <person name="Patra A.K."/>
            <person name="Ho P.T."/>
            <person name="Jun S."/>
            <person name="Lee S.J."/>
            <person name="Kim Y."/>
            <person name="Won Y.J."/>
        </authorList>
    </citation>
    <scope>NUCLEOTIDE SEQUENCE [LARGE SCALE GENOMIC DNA]</scope>
    <source>
        <strain evidence="3">Wonlab-2016</strain>
    </source>
</reference>
<accession>A0ABD0KI63</accession>
<keyword evidence="2" id="KW-0472">Membrane</keyword>
<gene>
    <name evidence="3" type="ORF">BaRGS_00022001</name>
</gene>